<protein>
    <recommendedName>
        <fullName evidence="3">Lipocalin-like domain-containing protein</fullName>
    </recommendedName>
</protein>
<evidence type="ECO:0000313" key="1">
    <source>
        <dbReference type="EMBL" id="MFD2834113.1"/>
    </source>
</evidence>
<comment type="caution">
    <text evidence="1">The sequence shown here is derived from an EMBL/GenBank/DDBJ whole genome shotgun (WGS) entry which is preliminary data.</text>
</comment>
<dbReference type="Proteomes" id="UP001597438">
    <property type="component" value="Unassembled WGS sequence"/>
</dbReference>
<keyword evidence="2" id="KW-1185">Reference proteome</keyword>
<dbReference type="RefSeq" id="WP_251740887.1">
    <property type="nucleotide sequence ID" value="NZ_JBHUOJ010000027.1"/>
</dbReference>
<reference evidence="2" key="1">
    <citation type="journal article" date="2019" name="Int. J. Syst. Evol. Microbiol.">
        <title>The Global Catalogue of Microorganisms (GCM) 10K type strain sequencing project: providing services to taxonomists for standard genome sequencing and annotation.</title>
        <authorList>
            <consortium name="The Broad Institute Genomics Platform"/>
            <consortium name="The Broad Institute Genome Sequencing Center for Infectious Disease"/>
            <person name="Wu L."/>
            <person name="Ma J."/>
        </authorList>
    </citation>
    <scope>NUCLEOTIDE SEQUENCE [LARGE SCALE GENOMIC DNA]</scope>
    <source>
        <strain evidence="2">KCTC 52925</strain>
    </source>
</reference>
<dbReference type="PROSITE" id="PS51257">
    <property type="entry name" value="PROKAR_LIPOPROTEIN"/>
    <property type="match status" value="1"/>
</dbReference>
<accession>A0ABW5X7A0</accession>
<evidence type="ECO:0008006" key="3">
    <source>
        <dbReference type="Google" id="ProtNLM"/>
    </source>
</evidence>
<evidence type="ECO:0000313" key="2">
    <source>
        <dbReference type="Proteomes" id="UP001597438"/>
    </source>
</evidence>
<gene>
    <name evidence="1" type="ORF">ACFSYS_12525</name>
</gene>
<proteinExistence type="predicted"/>
<name>A0ABW5X7A0_9FLAO</name>
<dbReference type="EMBL" id="JBHUOJ010000027">
    <property type="protein sequence ID" value="MFD2834113.1"/>
    <property type="molecule type" value="Genomic_DNA"/>
</dbReference>
<sequence length="150" mass="17136">MKKVIPLLLLFVFIVSCDKDNDDILLSKAESNALNEMVKQGEWKVSSFVINGEDKTAYYSDYFFKFKENNNISAENNSEEMIGTWRINNDMGGEFDSYYDVDFALYFNSQGKFGELTSEYDVKKATNSKIELNKMTVDGELASSLTFSKN</sequence>
<organism evidence="1 2">
    <name type="scientific">Christiangramia antarctica</name>
    <dbReference type="NCBI Taxonomy" id="2058158"/>
    <lineage>
        <taxon>Bacteria</taxon>
        <taxon>Pseudomonadati</taxon>
        <taxon>Bacteroidota</taxon>
        <taxon>Flavobacteriia</taxon>
        <taxon>Flavobacteriales</taxon>
        <taxon>Flavobacteriaceae</taxon>
        <taxon>Christiangramia</taxon>
    </lineage>
</organism>